<organism evidence="3 4">
    <name type="scientific">Synergistes jonesii</name>
    <dbReference type="NCBI Taxonomy" id="2754"/>
    <lineage>
        <taxon>Bacteria</taxon>
        <taxon>Thermotogati</taxon>
        <taxon>Synergistota</taxon>
        <taxon>Synergistia</taxon>
        <taxon>Synergistales</taxon>
        <taxon>Synergistaceae</taxon>
        <taxon>Synergistes</taxon>
    </lineage>
</organism>
<evidence type="ECO:0000313" key="4">
    <source>
        <dbReference type="Proteomes" id="UP000027665"/>
    </source>
</evidence>
<dbReference type="GeneID" id="90984521"/>
<reference evidence="3 4" key="1">
    <citation type="submission" date="2014-04" db="EMBL/GenBank/DDBJ databases">
        <title>Draft Genome Sequence of Synergistes jonesii.</title>
        <authorList>
            <person name="Coil D.A."/>
            <person name="Eisen J.A."/>
            <person name="Holland-Moritz H.E."/>
        </authorList>
    </citation>
    <scope>NUCLEOTIDE SEQUENCE [LARGE SCALE GENOMIC DNA]</scope>
    <source>
        <strain evidence="3 4">78-1</strain>
    </source>
</reference>
<proteinExistence type="predicted"/>
<dbReference type="EMBL" id="JMKI01000051">
    <property type="protein sequence ID" value="KEJ91372.1"/>
    <property type="molecule type" value="Genomic_DNA"/>
</dbReference>
<dbReference type="InterPro" id="IPR051729">
    <property type="entry name" value="Opine/Lysopine_DH"/>
</dbReference>
<gene>
    <name evidence="3" type="ORF">EH55_11045</name>
</gene>
<evidence type="ECO:0000259" key="1">
    <source>
        <dbReference type="Pfam" id="PF02317"/>
    </source>
</evidence>
<dbReference type="STRING" id="2754.EH55_11045"/>
<dbReference type="InterPro" id="IPR008927">
    <property type="entry name" value="6-PGluconate_DH-like_C_sf"/>
</dbReference>
<dbReference type="OrthoDB" id="1073746at2"/>
<dbReference type="PANTHER" id="PTHR38015">
    <property type="entry name" value="BLR6086 PROTEIN"/>
    <property type="match status" value="1"/>
</dbReference>
<dbReference type="Gene3D" id="3.40.50.720">
    <property type="entry name" value="NAD(P)-binding Rossmann-like Domain"/>
    <property type="match status" value="1"/>
</dbReference>
<dbReference type="AlphaFoldDB" id="A0A073J102"/>
<dbReference type="Proteomes" id="UP000027665">
    <property type="component" value="Unassembled WGS sequence"/>
</dbReference>
<accession>A0A073J102</accession>
<evidence type="ECO:0000259" key="2">
    <source>
        <dbReference type="Pfam" id="PF02558"/>
    </source>
</evidence>
<sequence length="361" mass="39159">MKVAVLGSGNGGCAVAFDFAQHGHDVYLYDQPQFPQNISAVAKAGGIRASGELKGFARIAGAGHDAECTLKDADIIFVVGPSYSTIPFAETCKPFIEERQMVVVCPGSCGGAIVFKKTLDEELVSQKYIIAETSTLPYAVRADGAGNIQVFNKLKGGLFLAGLPGSCGQKVLDQIKEVYPHMSLARNVMHTFLQNGNPVIHPAVVIMNAALTERDKSGFMFYEEGITPAVGRLMKAVDDERIAIARAIGIEVIPDPRLGCMQGYQDEENYDHSYNVARGFKGIAAPETLRSRYLIEDVGHSMIILRALAEMVGIKTPTMDAIIRIASVILEEELLERADQELAHLGLDNIGIEKFMELVNK</sequence>
<protein>
    <submittedName>
        <fullName evidence="3">Opine dehydrogenase</fullName>
    </submittedName>
</protein>
<dbReference type="RefSeq" id="WP_037978173.1">
    <property type="nucleotide sequence ID" value="NZ_JMKI01000051.1"/>
</dbReference>
<dbReference type="eggNOG" id="COG1893">
    <property type="taxonomic scope" value="Bacteria"/>
</dbReference>
<dbReference type="PANTHER" id="PTHR38015:SF1">
    <property type="entry name" value="OPINE DEHYDROGENASE DOMAIN-CONTAINING PROTEIN"/>
    <property type="match status" value="1"/>
</dbReference>
<evidence type="ECO:0000313" key="3">
    <source>
        <dbReference type="EMBL" id="KEJ91372.1"/>
    </source>
</evidence>
<keyword evidence="4" id="KW-1185">Reference proteome</keyword>
<dbReference type="GO" id="GO:0016491">
    <property type="term" value="F:oxidoreductase activity"/>
    <property type="evidence" value="ECO:0007669"/>
    <property type="project" value="InterPro"/>
</dbReference>
<dbReference type="Pfam" id="PF02558">
    <property type="entry name" value="ApbA"/>
    <property type="match status" value="1"/>
</dbReference>
<dbReference type="InterPro" id="IPR013328">
    <property type="entry name" value="6PGD_dom2"/>
</dbReference>
<dbReference type="InterPro" id="IPR013332">
    <property type="entry name" value="KPR_N"/>
</dbReference>
<dbReference type="SUPFAM" id="SSF48179">
    <property type="entry name" value="6-phosphogluconate dehydrogenase C-terminal domain-like"/>
    <property type="match status" value="1"/>
</dbReference>
<name>A0A073J102_9BACT</name>
<dbReference type="SUPFAM" id="SSF51735">
    <property type="entry name" value="NAD(P)-binding Rossmann-fold domains"/>
    <property type="match status" value="1"/>
</dbReference>
<feature type="domain" description="Opine dehydrogenase" evidence="1">
    <location>
        <begin position="185"/>
        <end position="329"/>
    </location>
</feature>
<feature type="domain" description="Ketopantoate reductase N-terminal" evidence="2">
    <location>
        <begin position="3"/>
        <end position="119"/>
    </location>
</feature>
<dbReference type="InterPro" id="IPR003421">
    <property type="entry name" value="Opine_DH"/>
</dbReference>
<dbReference type="InterPro" id="IPR036291">
    <property type="entry name" value="NAD(P)-bd_dom_sf"/>
</dbReference>
<dbReference type="Pfam" id="PF02317">
    <property type="entry name" value="Octopine_DH"/>
    <property type="match status" value="1"/>
</dbReference>
<dbReference type="Gene3D" id="1.10.1040.10">
    <property type="entry name" value="N-(1-d-carboxylethyl)-l-norvaline Dehydrogenase, domain 2"/>
    <property type="match status" value="1"/>
</dbReference>
<comment type="caution">
    <text evidence="3">The sequence shown here is derived from an EMBL/GenBank/DDBJ whole genome shotgun (WGS) entry which is preliminary data.</text>
</comment>